<name>A0A0D0P438_PSEFL</name>
<organism evidence="1 2">
    <name type="scientific">Pseudomonas fluorescens</name>
    <dbReference type="NCBI Taxonomy" id="294"/>
    <lineage>
        <taxon>Bacteria</taxon>
        <taxon>Pseudomonadati</taxon>
        <taxon>Pseudomonadota</taxon>
        <taxon>Gammaproteobacteria</taxon>
        <taxon>Pseudomonadales</taxon>
        <taxon>Pseudomonadaceae</taxon>
        <taxon>Pseudomonas</taxon>
    </lineage>
</organism>
<gene>
    <name evidence="1" type="ORF">RL74_23050</name>
</gene>
<proteinExistence type="predicted"/>
<dbReference type="RefSeq" id="WP_052497400.1">
    <property type="nucleotide sequence ID" value="NZ_JXNZ01000292.1"/>
</dbReference>
<dbReference type="PATRIC" id="fig|294.124.peg.4758"/>
<reference evidence="1 2" key="1">
    <citation type="submission" date="2015-01" db="EMBL/GenBank/DDBJ databases">
        <title>Draft Genome Sequence of the Biocontrol and Plant Growth-Promoting Rhizobacteria (PGPR) Pseudomonas fluorescens UM270.</title>
        <authorList>
            <person name="Hernandez-Salmeron J.E."/>
            <person name="Santoyo G."/>
            <person name="Moreno-Hagelsieb G."/>
            <person name="Hernandez-Leon R."/>
        </authorList>
    </citation>
    <scope>NUCLEOTIDE SEQUENCE [LARGE SCALE GENOMIC DNA]</scope>
    <source>
        <strain evidence="1 2">UM270</strain>
    </source>
</reference>
<dbReference type="OrthoDB" id="1849013at2"/>
<evidence type="ECO:0000313" key="2">
    <source>
        <dbReference type="Proteomes" id="UP000032101"/>
    </source>
</evidence>
<dbReference type="EMBL" id="JXNZ01000292">
    <property type="protein sequence ID" value="KIQ57019.1"/>
    <property type="molecule type" value="Genomic_DNA"/>
</dbReference>
<accession>A0A0D0P438</accession>
<comment type="caution">
    <text evidence="1">The sequence shown here is derived from an EMBL/GenBank/DDBJ whole genome shotgun (WGS) entry which is preliminary data.</text>
</comment>
<dbReference type="Proteomes" id="UP000032101">
    <property type="component" value="Unassembled WGS sequence"/>
</dbReference>
<dbReference type="AlphaFoldDB" id="A0A0D0P438"/>
<evidence type="ECO:0000313" key="1">
    <source>
        <dbReference type="EMBL" id="KIQ57019.1"/>
    </source>
</evidence>
<sequence length="185" mass="20126">MNSLHEDNRKRLIRLIDQIPVNANPEGWTHVTSIAVGGLLSVGFSQKGPYLLVVSSSGRSVVHCDTGEKIERDYEEYAGLSELGLHCQGIGVIADEVVPLCGLQGGGLPTGNMAGEGLELVSPDWPENRLILSKPFKDALMEGHQKDCTVIYKEHVRAFGFSWCGNYIVAACSSDLDLWSRASKL</sequence>
<protein>
    <submittedName>
        <fullName evidence="1">Uncharacterized protein</fullName>
    </submittedName>
</protein>